<keyword evidence="2" id="KW-0804">Transcription</keyword>
<gene>
    <name evidence="4" type="ORF">ACFP5Y_15075</name>
</gene>
<evidence type="ECO:0000256" key="2">
    <source>
        <dbReference type="ARBA" id="ARBA00023163"/>
    </source>
</evidence>
<dbReference type="RefSeq" id="WP_137627206.1">
    <property type="nucleotide sequence ID" value="NZ_BJDJ01000001.1"/>
</dbReference>
<evidence type="ECO:0000259" key="3">
    <source>
        <dbReference type="PROSITE" id="PS51000"/>
    </source>
</evidence>
<keyword evidence="5" id="KW-1185">Reference proteome</keyword>
<proteinExistence type="predicted"/>
<dbReference type="InterPro" id="IPR013196">
    <property type="entry name" value="HTH_11"/>
</dbReference>
<comment type="caution">
    <text evidence="4">The sequence shown here is derived from an EMBL/GenBank/DDBJ whole genome shotgun (WGS) entry which is preliminary data.</text>
</comment>
<dbReference type="PROSITE" id="PS52050">
    <property type="entry name" value="WYL"/>
    <property type="match status" value="1"/>
</dbReference>
<dbReference type="InterPro" id="IPR036388">
    <property type="entry name" value="WH-like_DNA-bd_sf"/>
</dbReference>
<dbReference type="EMBL" id="JBHSSC010000045">
    <property type="protein sequence ID" value="MFC6182560.1"/>
    <property type="molecule type" value="Genomic_DNA"/>
</dbReference>
<protein>
    <submittedName>
        <fullName evidence="4">Helix-turn-helix transcriptional regulator</fullName>
    </submittedName>
</protein>
<evidence type="ECO:0000313" key="5">
    <source>
        <dbReference type="Proteomes" id="UP001596282"/>
    </source>
</evidence>
<dbReference type="Pfam" id="PF08279">
    <property type="entry name" value="HTH_11"/>
    <property type="match status" value="1"/>
</dbReference>
<sequence length="303" mass="34599">MRIARLINLIMLLLRTDHVAASELAQRFEVSKRTIYRDVETLNLAGIPIYATRGRNGGIGLMPNYKIDKKLLTADDIRNLRIALNSVRTLIENPELTATMQKIDALYAADNVTDTLLIDRPNWPGSTELKQLAERIDAAIAAHTYLTFAYSDRNGTYTTRKIEPYRLVYKGERWYVQAYSLERQAFRLFRLSRMQALTFLTTTFDPRPVPALNFDFNTRLQPALTTITLTADNLVRDQVVERFGPQVIQTQTKTKFTAQVALPNNESAYRFILSLGTHVQLLAGTAFSTDFTDYLHQLTSNYH</sequence>
<feature type="domain" description="HTH deoR-type" evidence="3">
    <location>
        <begin position="2"/>
        <end position="61"/>
    </location>
</feature>
<dbReference type="InterPro" id="IPR051534">
    <property type="entry name" value="CBASS_pafABC_assoc_protein"/>
</dbReference>
<dbReference type="Proteomes" id="UP001596282">
    <property type="component" value="Unassembled WGS sequence"/>
</dbReference>
<dbReference type="InterPro" id="IPR036390">
    <property type="entry name" value="WH_DNA-bd_sf"/>
</dbReference>
<evidence type="ECO:0000256" key="1">
    <source>
        <dbReference type="ARBA" id="ARBA00023015"/>
    </source>
</evidence>
<accession>A0ABW1S3W9</accession>
<organism evidence="4 5">
    <name type="scientific">Lactiplantibacillus daowaiensis</name>
    <dbReference type="NCBI Taxonomy" id="2559918"/>
    <lineage>
        <taxon>Bacteria</taxon>
        <taxon>Bacillati</taxon>
        <taxon>Bacillota</taxon>
        <taxon>Bacilli</taxon>
        <taxon>Lactobacillales</taxon>
        <taxon>Lactobacillaceae</taxon>
        <taxon>Lactiplantibacillus</taxon>
    </lineage>
</organism>
<reference evidence="5" key="1">
    <citation type="journal article" date="2019" name="Int. J. Syst. Evol. Microbiol.">
        <title>The Global Catalogue of Microorganisms (GCM) 10K type strain sequencing project: providing services to taxonomists for standard genome sequencing and annotation.</title>
        <authorList>
            <consortium name="The Broad Institute Genomics Platform"/>
            <consortium name="The Broad Institute Genome Sequencing Center for Infectious Disease"/>
            <person name="Wu L."/>
            <person name="Ma J."/>
        </authorList>
    </citation>
    <scope>NUCLEOTIDE SEQUENCE [LARGE SCALE GENOMIC DNA]</scope>
    <source>
        <strain evidence="5">CCM 8933</strain>
    </source>
</reference>
<evidence type="ECO:0000313" key="4">
    <source>
        <dbReference type="EMBL" id="MFC6182560.1"/>
    </source>
</evidence>
<dbReference type="InterPro" id="IPR028349">
    <property type="entry name" value="PafC-like"/>
</dbReference>
<dbReference type="SUPFAM" id="SSF46785">
    <property type="entry name" value="Winged helix' DNA-binding domain"/>
    <property type="match status" value="1"/>
</dbReference>
<keyword evidence="1" id="KW-0805">Transcription regulation</keyword>
<dbReference type="Pfam" id="PF13280">
    <property type="entry name" value="WYL"/>
    <property type="match status" value="1"/>
</dbReference>
<dbReference type="Gene3D" id="1.10.10.10">
    <property type="entry name" value="Winged helix-like DNA-binding domain superfamily/Winged helix DNA-binding domain"/>
    <property type="match status" value="1"/>
</dbReference>
<dbReference type="PANTHER" id="PTHR34580:SF1">
    <property type="entry name" value="PROTEIN PAFC"/>
    <property type="match status" value="1"/>
</dbReference>
<dbReference type="PANTHER" id="PTHR34580">
    <property type="match status" value="1"/>
</dbReference>
<dbReference type="InterPro" id="IPR026881">
    <property type="entry name" value="WYL_dom"/>
</dbReference>
<name>A0ABW1S3W9_9LACO</name>
<dbReference type="PROSITE" id="PS51000">
    <property type="entry name" value="HTH_DEOR_2"/>
    <property type="match status" value="1"/>
</dbReference>
<dbReference type="PIRSF" id="PIRSF016838">
    <property type="entry name" value="PafC"/>
    <property type="match status" value="1"/>
</dbReference>
<dbReference type="InterPro" id="IPR001034">
    <property type="entry name" value="DeoR_HTH"/>
</dbReference>